<evidence type="ECO:0000313" key="2">
    <source>
        <dbReference type="EMBL" id="GJT36341.1"/>
    </source>
</evidence>
<feature type="coiled-coil region" evidence="1">
    <location>
        <begin position="375"/>
        <end position="402"/>
    </location>
</feature>
<accession>A0ABQ5DAR4</accession>
<protein>
    <submittedName>
        <fullName evidence="2">Ribonuclease H-like domain-containing protein</fullName>
    </submittedName>
</protein>
<evidence type="ECO:0000256" key="1">
    <source>
        <dbReference type="SAM" id="Coils"/>
    </source>
</evidence>
<name>A0ABQ5DAR4_9ASTR</name>
<dbReference type="Gene3D" id="4.10.60.10">
    <property type="entry name" value="Zinc finger, CCHC-type"/>
    <property type="match status" value="1"/>
</dbReference>
<comment type="caution">
    <text evidence="2">The sequence shown here is derived from an EMBL/GenBank/DDBJ whole genome shotgun (WGS) entry which is preliminary data.</text>
</comment>
<keyword evidence="1" id="KW-0175">Coiled coil</keyword>
<dbReference type="EMBL" id="BQNB010015128">
    <property type="protein sequence ID" value="GJT36341.1"/>
    <property type="molecule type" value="Genomic_DNA"/>
</dbReference>
<dbReference type="InterPro" id="IPR036875">
    <property type="entry name" value="Znf_CCHC_sf"/>
</dbReference>
<organism evidence="2 3">
    <name type="scientific">Tanacetum coccineum</name>
    <dbReference type="NCBI Taxonomy" id="301880"/>
    <lineage>
        <taxon>Eukaryota</taxon>
        <taxon>Viridiplantae</taxon>
        <taxon>Streptophyta</taxon>
        <taxon>Embryophyta</taxon>
        <taxon>Tracheophyta</taxon>
        <taxon>Spermatophyta</taxon>
        <taxon>Magnoliopsida</taxon>
        <taxon>eudicotyledons</taxon>
        <taxon>Gunneridae</taxon>
        <taxon>Pentapetalae</taxon>
        <taxon>asterids</taxon>
        <taxon>campanulids</taxon>
        <taxon>Asterales</taxon>
        <taxon>Asteraceae</taxon>
        <taxon>Asteroideae</taxon>
        <taxon>Anthemideae</taxon>
        <taxon>Anthemidinae</taxon>
        <taxon>Tanacetum</taxon>
    </lineage>
</organism>
<reference evidence="2" key="2">
    <citation type="submission" date="2022-01" db="EMBL/GenBank/DDBJ databases">
        <authorList>
            <person name="Yamashiro T."/>
            <person name="Shiraishi A."/>
            <person name="Satake H."/>
            <person name="Nakayama K."/>
        </authorList>
    </citation>
    <scope>NUCLEOTIDE SEQUENCE</scope>
</reference>
<proteinExistence type="predicted"/>
<reference evidence="2" key="1">
    <citation type="journal article" date="2022" name="Int. J. Mol. Sci.">
        <title>Draft Genome of Tanacetum Coccineum: Genomic Comparison of Closely Related Tanacetum-Family Plants.</title>
        <authorList>
            <person name="Yamashiro T."/>
            <person name="Shiraishi A."/>
            <person name="Nakayama K."/>
            <person name="Satake H."/>
        </authorList>
    </citation>
    <scope>NUCLEOTIDE SEQUENCE</scope>
</reference>
<dbReference type="Proteomes" id="UP001151760">
    <property type="component" value="Unassembled WGS sequence"/>
</dbReference>
<sequence length="435" mass="49974">MEAGTTTTTLTVKLLILNPAEYDLWLMRIEQYFLMTDYSLWEVIKNGNKVLKSTDGTVEQVYEPTSTEVKLDRKNERKARGTLLMALPNKDQLKFHSYQDAKLLMEAIDKRLQKLIIQLEIQGKVIAQEDMHIKLLRSLPSEWKTHALIWRNKEIIKYKPKSTKYGFYNLSDAVICAFLASQPNSPQLARDDLEQIDPDDLKEMNLHWEMAMLTIRARRFIKRTCRKLDINGQRIGFDRSKVKCYNFHKNGHFARECRAPRNQENRGRENGRRTVTVETPTENALIAQDGIGGSSSSDSEVDSCSTTCVKAYATLKEQYDSLNFDYNKSQFNLVSYKAGLESVEAKLAHYKKNEAVFEESINVLKLKVRLRDNALVEYKNKLEKAKKDRDELKLTLEKFQNSSKSLNNYLLESQVNGKSKTGLGYNAVSSNAVSP</sequence>
<dbReference type="SUPFAM" id="SSF57756">
    <property type="entry name" value="Retrovirus zinc finger-like domains"/>
    <property type="match status" value="1"/>
</dbReference>
<gene>
    <name evidence="2" type="ORF">Tco_0926760</name>
</gene>
<evidence type="ECO:0000313" key="3">
    <source>
        <dbReference type="Proteomes" id="UP001151760"/>
    </source>
</evidence>
<keyword evidence="3" id="KW-1185">Reference proteome</keyword>